<evidence type="ECO:0000256" key="7">
    <source>
        <dbReference type="SAM" id="Phobius"/>
    </source>
</evidence>
<dbReference type="PANTHER" id="PTHR30477">
    <property type="entry name" value="ABC-TRANSPORTER METAL-BINDING PROTEIN"/>
    <property type="match status" value="1"/>
</dbReference>
<evidence type="ECO:0000313" key="9">
    <source>
        <dbReference type="Proteomes" id="UP000541425"/>
    </source>
</evidence>
<evidence type="ECO:0000256" key="3">
    <source>
        <dbReference type="ARBA" id="ARBA00022692"/>
    </source>
</evidence>
<protein>
    <submittedName>
        <fullName evidence="8">Zinc transport system permease protein</fullName>
    </submittedName>
</protein>
<evidence type="ECO:0000256" key="5">
    <source>
        <dbReference type="ARBA" id="ARBA00023136"/>
    </source>
</evidence>
<feature type="transmembrane region" description="Helical" evidence="7">
    <location>
        <begin position="204"/>
        <end position="226"/>
    </location>
</feature>
<feature type="transmembrane region" description="Helical" evidence="7">
    <location>
        <begin position="158"/>
        <end position="184"/>
    </location>
</feature>
<feature type="transmembrane region" description="Helical" evidence="7">
    <location>
        <begin position="274"/>
        <end position="294"/>
    </location>
</feature>
<dbReference type="InterPro" id="IPR001626">
    <property type="entry name" value="ABC_TroCD"/>
</dbReference>
<evidence type="ECO:0000256" key="1">
    <source>
        <dbReference type="ARBA" id="ARBA00004141"/>
    </source>
</evidence>
<name>A0A7W5UMP8_9BACT</name>
<feature type="transmembrane region" description="Helical" evidence="7">
    <location>
        <begin position="82"/>
        <end position="105"/>
    </location>
</feature>
<gene>
    <name evidence="8" type="ORF">FHS60_001306</name>
</gene>
<keyword evidence="3 6" id="KW-0812">Transmembrane</keyword>
<dbReference type="Gene3D" id="1.10.3470.10">
    <property type="entry name" value="ABC transporter involved in vitamin B12 uptake, BtuC"/>
    <property type="match status" value="1"/>
</dbReference>
<dbReference type="CDD" id="cd06550">
    <property type="entry name" value="TM_ABC_iron-siderophores_like"/>
    <property type="match status" value="1"/>
</dbReference>
<keyword evidence="4 7" id="KW-1133">Transmembrane helix</keyword>
<dbReference type="PANTHER" id="PTHR30477:SF18">
    <property type="entry name" value="METAL TRANSPORT SYSTEM MEMBRANE PROTEIN CT_417-RELATED"/>
    <property type="match status" value="1"/>
</dbReference>
<keyword evidence="6" id="KW-0813">Transport</keyword>
<dbReference type="InterPro" id="IPR037294">
    <property type="entry name" value="ABC_BtuC-like"/>
</dbReference>
<organism evidence="8 9">
    <name type="scientific">Alloprevotella rava</name>
    <dbReference type="NCBI Taxonomy" id="671218"/>
    <lineage>
        <taxon>Bacteria</taxon>
        <taxon>Pseudomonadati</taxon>
        <taxon>Bacteroidota</taxon>
        <taxon>Bacteroidia</taxon>
        <taxon>Bacteroidales</taxon>
        <taxon>Prevotellaceae</taxon>
        <taxon>Alloprevotella</taxon>
    </lineage>
</organism>
<evidence type="ECO:0000256" key="2">
    <source>
        <dbReference type="ARBA" id="ARBA00008034"/>
    </source>
</evidence>
<dbReference type="GO" id="GO:0043190">
    <property type="term" value="C:ATP-binding cassette (ABC) transporter complex"/>
    <property type="evidence" value="ECO:0007669"/>
    <property type="project" value="InterPro"/>
</dbReference>
<keyword evidence="5 7" id="KW-0472">Membrane</keyword>
<dbReference type="EMBL" id="JACICA010000005">
    <property type="protein sequence ID" value="MBB3702837.1"/>
    <property type="molecule type" value="Genomic_DNA"/>
</dbReference>
<feature type="transmembrane region" description="Helical" evidence="7">
    <location>
        <begin position="39"/>
        <end position="61"/>
    </location>
</feature>
<evidence type="ECO:0000313" key="8">
    <source>
        <dbReference type="EMBL" id="MBB3702837.1"/>
    </source>
</evidence>
<dbReference type="Proteomes" id="UP000541425">
    <property type="component" value="Unassembled WGS sequence"/>
</dbReference>
<feature type="transmembrane region" description="Helical" evidence="7">
    <location>
        <begin position="247"/>
        <end position="268"/>
    </location>
</feature>
<evidence type="ECO:0000256" key="4">
    <source>
        <dbReference type="ARBA" id="ARBA00022989"/>
    </source>
</evidence>
<comment type="similarity">
    <text evidence="2 6">Belongs to the ABC-3 integral membrane protein family.</text>
</comment>
<proteinExistence type="inferred from homology"/>
<comment type="subcellular location">
    <subcellularLocation>
        <location evidence="6">Cell membrane</location>
        <topology evidence="6">Multi-pass membrane protein</topology>
    </subcellularLocation>
    <subcellularLocation>
        <location evidence="1">Membrane</location>
        <topology evidence="1">Multi-pass membrane protein</topology>
    </subcellularLocation>
</comment>
<feature type="transmembrane region" description="Helical" evidence="7">
    <location>
        <begin position="117"/>
        <end position="137"/>
    </location>
</feature>
<dbReference type="SUPFAM" id="SSF81345">
    <property type="entry name" value="ABC transporter involved in vitamin B12 uptake, BtuC"/>
    <property type="match status" value="1"/>
</dbReference>
<reference evidence="8 9" key="1">
    <citation type="submission" date="2020-08" db="EMBL/GenBank/DDBJ databases">
        <title>Genomic Encyclopedia of Type Strains, Phase IV (KMG-IV): sequencing the most valuable type-strain genomes for metagenomic binning, comparative biology and taxonomic classification.</title>
        <authorList>
            <person name="Goeker M."/>
        </authorList>
    </citation>
    <scope>NUCLEOTIDE SEQUENCE [LARGE SCALE GENOMIC DNA]</scope>
    <source>
        <strain evidence="8 9">DSM 22548</strain>
    </source>
</reference>
<evidence type="ECO:0000256" key="6">
    <source>
        <dbReference type="RuleBase" id="RU003943"/>
    </source>
</evidence>
<dbReference type="AlphaFoldDB" id="A0A7W5UMP8"/>
<accession>A0A7W5UMP8</accession>
<comment type="caution">
    <text evidence="8">The sequence shown here is derived from an EMBL/GenBank/DDBJ whole genome shotgun (WGS) entry which is preliminary data.</text>
</comment>
<dbReference type="GO" id="GO:0010043">
    <property type="term" value="P:response to zinc ion"/>
    <property type="evidence" value="ECO:0007669"/>
    <property type="project" value="TreeGrafter"/>
</dbReference>
<sequence>MAALAATARCGTARCLKRRGLYDCERTSRKPMILSYTFFQHALLGGFLAAMLCAVIGTYVVTRRLVIAGGGMAHAGLGGVGLGAWLGISPLVGAAAFTLFSGFSIDFLSRRNIREDSAIAMLWTFGMAVGILFAYLTPGFMNDLSAYLFGDILSISRLDLYIIGGLTLVTYAFYLLLSPAIITVAYDRQFAVTQGLPVRLIERVMIALIALTIVVCLRMVGIVLVISLLSIPQQSAALFTHRFRSMVWLSALFGFVGIVGGLVVSYYLNVPSGASIILISVVLYFFCRMIRTIIR</sequence>
<dbReference type="GO" id="GO:0055085">
    <property type="term" value="P:transmembrane transport"/>
    <property type="evidence" value="ECO:0007669"/>
    <property type="project" value="InterPro"/>
</dbReference>
<dbReference type="Pfam" id="PF00950">
    <property type="entry name" value="ABC-3"/>
    <property type="match status" value="1"/>
</dbReference>